<evidence type="ECO:0000313" key="2">
    <source>
        <dbReference type="Proteomes" id="UP000637423"/>
    </source>
</evidence>
<reference evidence="1" key="1">
    <citation type="journal article" date="2014" name="Int. J. Syst. Evol. Microbiol.">
        <title>Complete genome sequence of Corynebacterium casei LMG S-19264T (=DSM 44701T), isolated from a smear-ripened cheese.</title>
        <authorList>
            <consortium name="US DOE Joint Genome Institute (JGI-PGF)"/>
            <person name="Walter F."/>
            <person name="Albersmeier A."/>
            <person name="Kalinowski J."/>
            <person name="Ruckert C."/>
        </authorList>
    </citation>
    <scope>NUCLEOTIDE SEQUENCE</scope>
    <source>
        <strain evidence="1">CGMCC 1.10998</strain>
    </source>
</reference>
<comment type="caution">
    <text evidence="1">The sequence shown here is derived from an EMBL/GenBank/DDBJ whole genome shotgun (WGS) entry which is preliminary data.</text>
</comment>
<sequence length="249" mass="27471">MFKKLIQAVAGKAQPAAAIQSPAEQQNTPQFEVRQLSRTDEANPFIVDGYDCLSFVRAMKAEAADPAVAKKFASLREIIGSSYAGQLPPNAVEVKSSLEYPGEQVRDGMLYKADKMEQKWDIYLYQQHLYFCRSWTGTLVYVAAFAIVKGKIKLNAIWAAKEALSDDSSFAVREVDYLIKSHVMQARVPHPLPPDLAADSATIGQYSFAQYGNMCCFGTYEDTLPANLVKPERIKAAMEQLKAGSAKAS</sequence>
<keyword evidence="2" id="KW-1185">Reference proteome</keyword>
<dbReference type="AlphaFoldDB" id="A0A916XB96"/>
<name>A0A916XB96_9BURK</name>
<accession>A0A916XB96</accession>
<protein>
    <submittedName>
        <fullName evidence="1">Uncharacterized protein</fullName>
    </submittedName>
</protein>
<dbReference type="RefSeq" id="WP_188564415.1">
    <property type="nucleotide sequence ID" value="NZ_BMED01000001.1"/>
</dbReference>
<proteinExistence type="predicted"/>
<reference evidence="1" key="2">
    <citation type="submission" date="2020-09" db="EMBL/GenBank/DDBJ databases">
        <authorList>
            <person name="Sun Q."/>
            <person name="Zhou Y."/>
        </authorList>
    </citation>
    <scope>NUCLEOTIDE SEQUENCE</scope>
    <source>
        <strain evidence="1">CGMCC 1.10998</strain>
    </source>
</reference>
<evidence type="ECO:0000313" key="1">
    <source>
        <dbReference type="EMBL" id="GGC61140.1"/>
    </source>
</evidence>
<dbReference type="EMBL" id="BMED01000001">
    <property type="protein sequence ID" value="GGC61140.1"/>
    <property type="molecule type" value="Genomic_DNA"/>
</dbReference>
<organism evidence="1 2">
    <name type="scientific">Undibacterium terreum</name>
    <dbReference type="NCBI Taxonomy" id="1224302"/>
    <lineage>
        <taxon>Bacteria</taxon>
        <taxon>Pseudomonadati</taxon>
        <taxon>Pseudomonadota</taxon>
        <taxon>Betaproteobacteria</taxon>
        <taxon>Burkholderiales</taxon>
        <taxon>Oxalobacteraceae</taxon>
        <taxon>Undibacterium</taxon>
    </lineage>
</organism>
<dbReference type="Proteomes" id="UP000637423">
    <property type="component" value="Unassembled WGS sequence"/>
</dbReference>
<gene>
    <name evidence="1" type="ORF">GCM10011396_05170</name>
</gene>